<dbReference type="Proteomes" id="UP000184356">
    <property type="component" value="Unassembled WGS sequence"/>
</dbReference>
<dbReference type="RefSeq" id="XP_040700182.1">
    <property type="nucleotide sequence ID" value="XM_040847483.1"/>
</dbReference>
<dbReference type="AlphaFoldDB" id="A0A1L9TAD3"/>
<dbReference type="VEuPathDB" id="FungiDB:ASPSYDRAFT_47675"/>
<feature type="transmembrane region" description="Helical" evidence="2">
    <location>
        <begin position="65"/>
        <end position="85"/>
    </location>
</feature>
<evidence type="ECO:0000256" key="2">
    <source>
        <dbReference type="SAM" id="Phobius"/>
    </source>
</evidence>
<name>A0A1L9TAD3_9EURO</name>
<dbReference type="EMBL" id="KV878590">
    <property type="protein sequence ID" value="OJJ56376.1"/>
    <property type="molecule type" value="Genomic_DNA"/>
</dbReference>
<gene>
    <name evidence="3" type="ORF">ASPSYDRAFT_47675</name>
</gene>
<proteinExistence type="predicted"/>
<sequence length="102" mass="10862">MSPHVDSNPSNGPWELGSWIIRRAEGFQDPSSQPIPSAMRPNGASCAAAKSRRDSFQNSRAGTDFWIAIVPFHWAVVVVGVGGGGGGPRVRWSCRASLVDVS</sequence>
<evidence type="ECO:0000313" key="3">
    <source>
        <dbReference type="EMBL" id="OJJ56376.1"/>
    </source>
</evidence>
<keyword evidence="2" id="KW-0472">Membrane</keyword>
<dbReference type="GeneID" id="63763556"/>
<keyword evidence="2" id="KW-0812">Transmembrane</keyword>
<feature type="region of interest" description="Disordered" evidence="1">
    <location>
        <begin position="28"/>
        <end position="53"/>
    </location>
</feature>
<protein>
    <submittedName>
        <fullName evidence="3">Uncharacterized protein</fullName>
    </submittedName>
</protein>
<organism evidence="3 4">
    <name type="scientific">Aspergillus sydowii CBS 593.65</name>
    <dbReference type="NCBI Taxonomy" id="1036612"/>
    <lineage>
        <taxon>Eukaryota</taxon>
        <taxon>Fungi</taxon>
        <taxon>Dikarya</taxon>
        <taxon>Ascomycota</taxon>
        <taxon>Pezizomycotina</taxon>
        <taxon>Eurotiomycetes</taxon>
        <taxon>Eurotiomycetidae</taxon>
        <taxon>Eurotiales</taxon>
        <taxon>Aspergillaceae</taxon>
        <taxon>Aspergillus</taxon>
        <taxon>Aspergillus subgen. Nidulantes</taxon>
    </lineage>
</organism>
<accession>A0A1L9TAD3</accession>
<evidence type="ECO:0000313" key="4">
    <source>
        <dbReference type="Proteomes" id="UP000184356"/>
    </source>
</evidence>
<keyword evidence="4" id="KW-1185">Reference proteome</keyword>
<reference evidence="4" key="1">
    <citation type="journal article" date="2017" name="Genome Biol.">
        <title>Comparative genomics reveals high biological diversity and specific adaptations in the industrially and medically important fungal genus Aspergillus.</title>
        <authorList>
            <person name="de Vries R.P."/>
            <person name="Riley R."/>
            <person name="Wiebenga A."/>
            <person name="Aguilar-Osorio G."/>
            <person name="Amillis S."/>
            <person name="Uchima C.A."/>
            <person name="Anderluh G."/>
            <person name="Asadollahi M."/>
            <person name="Askin M."/>
            <person name="Barry K."/>
            <person name="Battaglia E."/>
            <person name="Bayram O."/>
            <person name="Benocci T."/>
            <person name="Braus-Stromeyer S.A."/>
            <person name="Caldana C."/>
            <person name="Canovas D."/>
            <person name="Cerqueira G.C."/>
            <person name="Chen F."/>
            <person name="Chen W."/>
            <person name="Choi C."/>
            <person name="Clum A."/>
            <person name="Dos Santos R.A."/>
            <person name="Damasio A.R."/>
            <person name="Diallinas G."/>
            <person name="Emri T."/>
            <person name="Fekete E."/>
            <person name="Flipphi M."/>
            <person name="Freyberg S."/>
            <person name="Gallo A."/>
            <person name="Gournas C."/>
            <person name="Habgood R."/>
            <person name="Hainaut M."/>
            <person name="Harispe M.L."/>
            <person name="Henrissat B."/>
            <person name="Hilden K.S."/>
            <person name="Hope R."/>
            <person name="Hossain A."/>
            <person name="Karabika E."/>
            <person name="Karaffa L."/>
            <person name="Karanyi Z."/>
            <person name="Krasevec N."/>
            <person name="Kuo A."/>
            <person name="Kusch H."/>
            <person name="LaButti K."/>
            <person name="Lagendijk E.L."/>
            <person name="Lapidus A."/>
            <person name="Levasseur A."/>
            <person name="Lindquist E."/>
            <person name="Lipzen A."/>
            <person name="Logrieco A.F."/>
            <person name="MacCabe A."/>
            <person name="Maekelae M.R."/>
            <person name="Malavazi I."/>
            <person name="Melin P."/>
            <person name="Meyer V."/>
            <person name="Mielnichuk N."/>
            <person name="Miskei M."/>
            <person name="Molnar A.P."/>
            <person name="Mule G."/>
            <person name="Ngan C.Y."/>
            <person name="Orejas M."/>
            <person name="Orosz E."/>
            <person name="Ouedraogo J.P."/>
            <person name="Overkamp K.M."/>
            <person name="Park H.-S."/>
            <person name="Perrone G."/>
            <person name="Piumi F."/>
            <person name="Punt P.J."/>
            <person name="Ram A.F."/>
            <person name="Ramon A."/>
            <person name="Rauscher S."/>
            <person name="Record E."/>
            <person name="Riano-Pachon D.M."/>
            <person name="Robert V."/>
            <person name="Roehrig J."/>
            <person name="Ruller R."/>
            <person name="Salamov A."/>
            <person name="Salih N.S."/>
            <person name="Samson R.A."/>
            <person name="Sandor E."/>
            <person name="Sanguinetti M."/>
            <person name="Schuetze T."/>
            <person name="Sepcic K."/>
            <person name="Shelest E."/>
            <person name="Sherlock G."/>
            <person name="Sophianopoulou V."/>
            <person name="Squina F.M."/>
            <person name="Sun H."/>
            <person name="Susca A."/>
            <person name="Todd R.B."/>
            <person name="Tsang A."/>
            <person name="Unkles S.E."/>
            <person name="van de Wiele N."/>
            <person name="van Rossen-Uffink D."/>
            <person name="Oliveira J.V."/>
            <person name="Vesth T.C."/>
            <person name="Visser J."/>
            <person name="Yu J.-H."/>
            <person name="Zhou M."/>
            <person name="Andersen M.R."/>
            <person name="Archer D.B."/>
            <person name="Baker S.E."/>
            <person name="Benoit I."/>
            <person name="Brakhage A.A."/>
            <person name="Braus G.H."/>
            <person name="Fischer R."/>
            <person name="Frisvad J.C."/>
            <person name="Goldman G.H."/>
            <person name="Houbraken J."/>
            <person name="Oakley B."/>
            <person name="Pocsi I."/>
            <person name="Scazzocchio C."/>
            <person name="Seiboth B."/>
            <person name="vanKuyk P.A."/>
            <person name="Wortman J."/>
            <person name="Dyer P.S."/>
            <person name="Grigoriev I.V."/>
        </authorList>
    </citation>
    <scope>NUCLEOTIDE SEQUENCE [LARGE SCALE GENOMIC DNA]</scope>
    <source>
        <strain evidence="4">CBS 593.65</strain>
    </source>
</reference>
<keyword evidence="2" id="KW-1133">Transmembrane helix</keyword>
<evidence type="ECO:0000256" key="1">
    <source>
        <dbReference type="SAM" id="MobiDB-lite"/>
    </source>
</evidence>